<organism evidence="1">
    <name type="scientific">marine sediment metagenome</name>
    <dbReference type="NCBI Taxonomy" id="412755"/>
    <lineage>
        <taxon>unclassified sequences</taxon>
        <taxon>metagenomes</taxon>
        <taxon>ecological metagenomes</taxon>
    </lineage>
</organism>
<evidence type="ECO:0000313" key="1">
    <source>
        <dbReference type="EMBL" id="KKL27510.1"/>
    </source>
</evidence>
<evidence type="ECO:0008006" key="2">
    <source>
        <dbReference type="Google" id="ProtNLM"/>
    </source>
</evidence>
<dbReference type="InterPro" id="IPR027417">
    <property type="entry name" value="P-loop_NTPase"/>
</dbReference>
<gene>
    <name evidence="1" type="ORF">LCGC14_2384440</name>
</gene>
<feature type="non-terminal residue" evidence="1">
    <location>
        <position position="501"/>
    </location>
</feature>
<proteinExistence type="predicted"/>
<name>A0A0F9C000_9ZZZZ</name>
<dbReference type="EMBL" id="LAZR01035438">
    <property type="protein sequence ID" value="KKL27510.1"/>
    <property type="molecule type" value="Genomic_DNA"/>
</dbReference>
<protein>
    <recommendedName>
        <fullName evidence="2">Terminase large subunit gp17-like C-terminal domain-containing protein</fullName>
    </recommendedName>
</protein>
<reference evidence="1" key="1">
    <citation type="journal article" date="2015" name="Nature">
        <title>Complex archaea that bridge the gap between prokaryotes and eukaryotes.</title>
        <authorList>
            <person name="Spang A."/>
            <person name="Saw J.H."/>
            <person name="Jorgensen S.L."/>
            <person name="Zaremba-Niedzwiedzka K."/>
            <person name="Martijn J."/>
            <person name="Lind A.E."/>
            <person name="van Eijk R."/>
            <person name="Schleper C."/>
            <person name="Guy L."/>
            <person name="Ettema T.J."/>
        </authorList>
    </citation>
    <scope>NUCLEOTIDE SEQUENCE</scope>
</reference>
<sequence>MLMWPGSQWTRPVAPVPKTLIDQWADRRWRLNNLYRIVNEDGIEVPFRLNWMQEKLLGELHYLNVILKARQLGFTTLIDLYMLDECVFNSNVRAGVIAHTREDAENFFRDKVKFPYDNLDDAIKAANPATQDSARHLSFRNNSSIRVGTSMRSGTLQILHVSEYGKICAKYPEKAVEIQTGAFNTVHAGQMIFVESTAEGQEGHFYQMVDESRTLQRRDAHLTELDFKFHFFPWFQHPGYALDHKEVVIPVEMGDYFEKLRVNEGIQLTADQKAWYVAKARQQGTLMKREFPSTPEEAFEAAIEGAYYANEMAKIDLDGRVRAIPLETGLKVHTWWDLGMNDLMTIGFVQEVNGWKHMVDYYQNSGFGLAHYAEVLQTKQRERGFVYGEIVWPHDGNVRILDETGRKRNEVMRGLGYEPRIVPRTKDVNDGIELVRNMLGKCVFDQERCEPLVKALKAYRREWDEKTVTWRDKPLHNWASHPADMMRCGAEHQPTSSDWDR</sequence>
<comment type="caution">
    <text evidence="1">The sequence shown here is derived from an EMBL/GenBank/DDBJ whole genome shotgun (WGS) entry which is preliminary data.</text>
</comment>
<accession>A0A0F9C000</accession>
<dbReference type="Gene3D" id="3.30.420.280">
    <property type="match status" value="1"/>
</dbReference>
<dbReference type="AlphaFoldDB" id="A0A0F9C000"/>
<dbReference type="Gene3D" id="3.40.50.300">
    <property type="entry name" value="P-loop containing nucleotide triphosphate hydrolases"/>
    <property type="match status" value="1"/>
</dbReference>